<gene>
    <name evidence="2" type="ORF">CDN99_23965</name>
</gene>
<feature type="region of interest" description="Disordered" evidence="1">
    <location>
        <begin position="369"/>
        <end position="390"/>
    </location>
</feature>
<evidence type="ECO:0000313" key="3">
    <source>
        <dbReference type="Proteomes" id="UP000197468"/>
    </source>
</evidence>
<evidence type="ECO:0008006" key="4">
    <source>
        <dbReference type="Google" id="ProtNLM"/>
    </source>
</evidence>
<evidence type="ECO:0000256" key="1">
    <source>
        <dbReference type="SAM" id="MobiDB-lite"/>
    </source>
</evidence>
<name>A0A246IYB1_9BURK</name>
<dbReference type="Proteomes" id="UP000197468">
    <property type="component" value="Unassembled WGS sequence"/>
</dbReference>
<evidence type="ECO:0000313" key="2">
    <source>
        <dbReference type="EMBL" id="OWQ84789.1"/>
    </source>
</evidence>
<dbReference type="AlphaFoldDB" id="A0A246IYB1"/>
<organism evidence="2 3">
    <name type="scientific">Roseateles aquatilis</name>
    <dbReference type="NCBI Taxonomy" id="431061"/>
    <lineage>
        <taxon>Bacteria</taxon>
        <taxon>Pseudomonadati</taxon>
        <taxon>Pseudomonadota</taxon>
        <taxon>Betaproteobacteria</taxon>
        <taxon>Burkholderiales</taxon>
        <taxon>Sphaerotilaceae</taxon>
        <taxon>Roseateles</taxon>
    </lineage>
</organism>
<accession>A0A246IYB1</accession>
<protein>
    <recommendedName>
        <fullName evidence="4">TnsE C-terminal domain-containing protein</fullName>
    </recommendedName>
</protein>
<dbReference type="EMBL" id="NIOF01000015">
    <property type="protein sequence ID" value="OWQ84789.1"/>
    <property type="molecule type" value="Genomic_DNA"/>
</dbReference>
<proteinExistence type="predicted"/>
<comment type="caution">
    <text evidence="2">The sequence shown here is derived from an EMBL/GenBank/DDBJ whole genome shotgun (WGS) entry which is preliminary data.</text>
</comment>
<sequence length="629" mass="68626">MKCNPDHDFVVWWYGQFVKNPFGHALPHVEALMRRLHSDHSWGGFHLQSFGVTSLPQLRIGSVWRDKRSSTQLAFDVREFSVDFSDGGYDFVSQREHFAKHGMPLLPEGAHPLQNHELDPSQILRLKVGPDRWLLVPCTEFLARCYGRSGKANRLLCQYHVDAARAMMVSASGAPRTEVWPIKIHPGLYKSDAVLLAHLLFDPVTELRARHIYAGIESVQHQHRGAGGAAVAGHDELANGSVLSYWRENGSAHPKVHPWFSGPARLRVEGVEVGDGAFLALRITGCSLPNGPEIEVEYDAALTKLDDGYDDAAEGSAVPAGSAAQGDKIAPLTDISSPGAPAQALEILDPAFEVLGDVREVKVRTVKSDHKSGPKIPATEAEKFSAAERGGGRAVEGARVGYASHHSPVSLERFGTLWAVWRGLKFLVSQLPDQLVSLGWYTTATGLMRDASAGTSAPDDAPLLEPLPITLLADAEASPATKATQRWASMHQGESVTPRGVLIACVETPTEAVFVLELQRRVTIDERGLQKELDRLCGLVVVTERDRNPGTWLPGLLTAIMSSEGIMKKVLPLCPTRNCSDFSHQPPRVGRSRAGDVWARNALDKAGLTLPKLEDLYRDLDGRTSRSSS</sequence>
<reference evidence="2 3" key="1">
    <citation type="journal article" date="2008" name="Int. J. Syst. Evol. Microbiol.">
        <title>Description of Roseateles aquatilis sp. nov. and Roseateles terrae sp. nov., in the class Betaproteobacteria, and emended description of the genus Roseateles.</title>
        <authorList>
            <person name="Gomila M."/>
            <person name="Bowien B."/>
            <person name="Falsen E."/>
            <person name="Moore E.R."/>
            <person name="Lalucat J."/>
        </authorList>
    </citation>
    <scope>NUCLEOTIDE SEQUENCE [LARGE SCALE GENOMIC DNA]</scope>
    <source>
        <strain evidence="2 3">CCUG 48205</strain>
    </source>
</reference>
<keyword evidence="3" id="KW-1185">Reference proteome</keyword>